<dbReference type="InterPro" id="IPR051909">
    <property type="entry name" value="MFP_Cation_Efflux"/>
</dbReference>
<dbReference type="Gene3D" id="1.10.287.470">
    <property type="entry name" value="Helix hairpin bin"/>
    <property type="match status" value="1"/>
</dbReference>
<dbReference type="PANTHER" id="PTHR30097:SF4">
    <property type="entry name" value="SLR6042 PROTEIN"/>
    <property type="match status" value="1"/>
</dbReference>
<evidence type="ECO:0000259" key="4">
    <source>
        <dbReference type="Pfam" id="PF25975"/>
    </source>
</evidence>
<gene>
    <name evidence="5" type="ORF">JCM15548_11871</name>
</gene>
<evidence type="ECO:0000256" key="1">
    <source>
        <dbReference type="ARBA" id="ARBA00009477"/>
    </source>
</evidence>
<dbReference type="PANTHER" id="PTHR30097">
    <property type="entry name" value="CATION EFFLUX SYSTEM PROTEIN CUSB"/>
    <property type="match status" value="1"/>
</dbReference>
<dbReference type="GO" id="GO:0030313">
    <property type="term" value="C:cell envelope"/>
    <property type="evidence" value="ECO:0007669"/>
    <property type="project" value="TreeGrafter"/>
</dbReference>
<keyword evidence="6" id="KW-1185">Reference proteome</keyword>
<dbReference type="NCBIfam" id="TIGR01730">
    <property type="entry name" value="RND_mfp"/>
    <property type="match status" value="1"/>
</dbReference>
<dbReference type="FunFam" id="2.40.420.20:FF:000006">
    <property type="entry name" value="RND family efflux transporter MFP subunit"/>
    <property type="match status" value="1"/>
</dbReference>
<dbReference type="Proteomes" id="UP000032900">
    <property type="component" value="Unassembled WGS sequence"/>
</dbReference>
<dbReference type="Gene3D" id="2.40.50.100">
    <property type="match status" value="1"/>
</dbReference>
<dbReference type="Gene3D" id="2.40.420.20">
    <property type="match status" value="1"/>
</dbReference>
<dbReference type="InterPro" id="IPR006143">
    <property type="entry name" value="RND_pump_MFP"/>
</dbReference>
<evidence type="ECO:0000256" key="2">
    <source>
        <dbReference type="ARBA" id="ARBA00022448"/>
    </source>
</evidence>
<proteinExistence type="inferred from homology"/>
<dbReference type="SUPFAM" id="SSF111369">
    <property type="entry name" value="HlyD-like secretion proteins"/>
    <property type="match status" value="1"/>
</dbReference>
<evidence type="ECO:0000256" key="3">
    <source>
        <dbReference type="SAM" id="MobiDB-lite"/>
    </source>
</evidence>
<reference evidence="5 6" key="1">
    <citation type="journal article" date="2015" name="Microbes Environ.">
        <title>Distribution and evolution of nitrogen fixation genes in the phylum bacteroidetes.</title>
        <authorList>
            <person name="Inoue J."/>
            <person name="Oshima K."/>
            <person name="Suda W."/>
            <person name="Sakamoto M."/>
            <person name="Iino T."/>
            <person name="Noda S."/>
            <person name="Hongoh Y."/>
            <person name="Hattori M."/>
            <person name="Ohkuma M."/>
        </authorList>
    </citation>
    <scope>NUCLEOTIDE SEQUENCE [LARGE SCALE GENOMIC DNA]</scope>
    <source>
        <strain evidence="5">JCM 15548</strain>
    </source>
</reference>
<feature type="region of interest" description="Disordered" evidence="3">
    <location>
        <begin position="25"/>
        <end position="44"/>
    </location>
</feature>
<dbReference type="InterPro" id="IPR058649">
    <property type="entry name" value="CzcB_C"/>
</dbReference>
<comment type="caution">
    <text evidence="5">The sequence shown here is derived from an EMBL/GenBank/DDBJ whole genome shotgun (WGS) entry which is preliminary data.</text>
</comment>
<protein>
    <submittedName>
        <fullName evidence="5">Cation efflux system protein</fullName>
    </submittedName>
</protein>
<dbReference type="AlphaFoldDB" id="A0A0E9LWN0"/>
<keyword evidence="2" id="KW-0813">Transport</keyword>
<dbReference type="Pfam" id="PF25975">
    <property type="entry name" value="CzcB_C"/>
    <property type="match status" value="1"/>
</dbReference>
<dbReference type="GO" id="GO:0016020">
    <property type="term" value="C:membrane"/>
    <property type="evidence" value="ECO:0007669"/>
    <property type="project" value="InterPro"/>
</dbReference>
<dbReference type="OrthoDB" id="9809068at2"/>
<sequence length="508" mass="55746">MKARLFFSTIAVTSLFLSCNHPTGGHEHDGNGGLETEDHEAHDNPVPETQSFTLFSDAYELFVEFPALTVGQTSIFAAHLTQLDDYQPVTKGQLTVSIVKDGKGLRHRVESPASQGIFRPALQPKEAGNYQLKFELESPSGKASFEIPDIPVYGHANEASHATEDEHDADAISFLKEQAWKTDFATQEIKLQPFYSVIHTSAKVKGQALSSLTLNAQTEGQVKLMVVPGQKLQKGDLVAVVASTGIENSLDARLTQAQIAFNKSKTDYLRTKQLVEKQVISEKDFLAIETQYQQDSLRYYQLANQVSGNGLKITSPIDGFVSHIAVRNGQFVDKSSVLMDIGSNQDLRNEAYVNASDFQKVSEIFDATFSLPDDKEALTLEAVRGQLIAQTPFVSENHSRIPITFAVQNNGRLMNGMYLEAFLKTGKKDQALVVPLSAIIEEQGQYFVFVQTGGESFVKRPVQLANNDGIQVEITSGLAVGERIVTQGAYQIKLAAMSGDLPIHGHTH</sequence>
<evidence type="ECO:0000313" key="6">
    <source>
        <dbReference type="Proteomes" id="UP000032900"/>
    </source>
</evidence>
<dbReference type="EMBL" id="BAZW01000011">
    <property type="protein sequence ID" value="GAO29659.1"/>
    <property type="molecule type" value="Genomic_DNA"/>
</dbReference>
<comment type="similarity">
    <text evidence="1">Belongs to the membrane fusion protein (MFP) (TC 8.A.1) family.</text>
</comment>
<dbReference type="PROSITE" id="PS51257">
    <property type="entry name" value="PROKAR_LIPOPROTEIN"/>
    <property type="match status" value="1"/>
</dbReference>
<evidence type="ECO:0000313" key="5">
    <source>
        <dbReference type="EMBL" id="GAO29659.1"/>
    </source>
</evidence>
<organism evidence="5 6">
    <name type="scientific">Geofilum rubicundum JCM 15548</name>
    <dbReference type="NCBI Taxonomy" id="1236989"/>
    <lineage>
        <taxon>Bacteria</taxon>
        <taxon>Pseudomonadati</taxon>
        <taxon>Bacteroidota</taxon>
        <taxon>Bacteroidia</taxon>
        <taxon>Marinilabiliales</taxon>
        <taxon>Marinilabiliaceae</taxon>
        <taxon>Geofilum</taxon>
    </lineage>
</organism>
<feature type="domain" description="CzcB-like C-terminal circularly permuted SH3-like" evidence="4">
    <location>
        <begin position="433"/>
        <end position="493"/>
    </location>
</feature>
<dbReference type="STRING" id="1236989.JCM15548_11871"/>
<dbReference type="GO" id="GO:0022857">
    <property type="term" value="F:transmembrane transporter activity"/>
    <property type="evidence" value="ECO:0007669"/>
    <property type="project" value="InterPro"/>
</dbReference>
<accession>A0A0E9LWN0</accession>
<name>A0A0E9LWN0_9BACT</name>
<dbReference type="RefSeq" id="WP_062124101.1">
    <property type="nucleotide sequence ID" value="NZ_BAZW01000011.1"/>
</dbReference>
<dbReference type="GO" id="GO:0060003">
    <property type="term" value="P:copper ion export"/>
    <property type="evidence" value="ECO:0007669"/>
    <property type="project" value="TreeGrafter"/>
</dbReference>
<dbReference type="GO" id="GO:0015679">
    <property type="term" value="P:plasma membrane copper ion transport"/>
    <property type="evidence" value="ECO:0007669"/>
    <property type="project" value="TreeGrafter"/>
</dbReference>